<organism evidence="2 3">
    <name type="scientific">Nannocystis radixulma</name>
    <dbReference type="NCBI Taxonomy" id="2995305"/>
    <lineage>
        <taxon>Bacteria</taxon>
        <taxon>Pseudomonadati</taxon>
        <taxon>Myxococcota</taxon>
        <taxon>Polyangia</taxon>
        <taxon>Nannocystales</taxon>
        <taxon>Nannocystaceae</taxon>
        <taxon>Nannocystis</taxon>
    </lineage>
</organism>
<feature type="region of interest" description="Disordered" evidence="1">
    <location>
        <begin position="267"/>
        <end position="313"/>
    </location>
</feature>
<evidence type="ECO:0000256" key="1">
    <source>
        <dbReference type="SAM" id="MobiDB-lite"/>
    </source>
</evidence>
<accession>A0ABT5B1T4</accession>
<keyword evidence="3" id="KW-1185">Reference proteome</keyword>
<reference evidence="2 3" key="1">
    <citation type="submission" date="2022-11" db="EMBL/GenBank/DDBJ databases">
        <title>Minimal conservation of predation-associated metabolite biosynthetic gene clusters underscores biosynthetic potential of Myxococcota including descriptions for ten novel species: Archangium lansinium sp. nov., Myxococcus landrumus sp. nov., Nannocystis bai.</title>
        <authorList>
            <person name="Ahearne A."/>
            <person name="Stevens C."/>
            <person name="Dowd S."/>
        </authorList>
    </citation>
    <scope>NUCLEOTIDE SEQUENCE [LARGE SCALE GENOMIC DNA]</scope>
    <source>
        <strain evidence="2 3">NCELM</strain>
    </source>
</reference>
<dbReference type="Proteomes" id="UP001217838">
    <property type="component" value="Unassembled WGS sequence"/>
</dbReference>
<comment type="caution">
    <text evidence="2">The sequence shown here is derived from an EMBL/GenBank/DDBJ whole genome shotgun (WGS) entry which is preliminary data.</text>
</comment>
<evidence type="ECO:0000313" key="2">
    <source>
        <dbReference type="EMBL" id="MDC0668037.1"/>
    </source>
</evidence>
<sequence length="424" mass="44620">MLFACDSEKAPDPAGKPEKGKVEAKAEKTKDLEIKADEAAGAGERAAVTTSSACRFPNGLPANPTTEDYQQVMWRIFVAANCKAQAPNNQYGSLVWENWPEQDCLVGDQSGKCTQQAAIAKAALADPAAPKPRRVLHHSAAAKAAAGGNAFGQDCIGHDYCEEVVVNPVELGYLQANKLLGMAGQLEYAKTSTTTPPISMPPGSVEIKAGWAKMGAGACAPSTTLHVETFADDKGVQTCYALVGMHVSSKLLPNWIWSTFEPQDTMTNPQRCLPSGAKPPPGSDPSVGQYGPCNDAWGSDPPRSDNPNPTSATPALRALFASAGESLPSAFHNYRLDGVQTEFMNGDTPTLLGNSRIEAEAGVPSGKASCITCHSNPMVFDKGGKATEVQFTGAMLSGVGPAAPVPPGYYQLDFSWMLGFTNIP</sequence>
<protein>
    <submittedName>
        <fullName evidence="2">Uncharacterized protein</fullName>
    </submittedName>
</protein>
<name>A0ABT5B1T4_9BACT</name>
<evidence type="ECO:0000313" key="3">
    <source>
        <dbReference type="Proteomes" id="UP001217838"/>
    </source>
</evidence>
<dbReference type="EMBL" id="JAQNDN010000003">
    <property type="protein sequence ID" value="MDC0668037.1"/>
    <property type="molecule type" value="Genomic_DNA"/>
</dbReference>
<proteinExistence type="predicted"/>
<feature type="region of interest" description="Disordered" evidence="1">
    <location>
        <begin position="1"/>
        <end position="29"/>
    </location>
</feature>
<gene>
    <name evidence="2" type="ORF">POL58_09830</name>
</gene>
<dbReference type="RefSeq" id="WP_271996742.1">
    <property type="nucleotide sequence ID" value="NZ_JAQNDN010000003.1"/>
</dbReference>